<feature type="transmembrane region" description="Helical" evidence="1">
    <location>
        <begin position="424"/>
        <end position="445"/>
    </location>
</feature>
<sequence>MDDRARPWWLLGTGVTGMAATALLLVQEPPAWLDTADQLGSVAGALLGAVSLAVAVAGLRAARRPAPVDPATLLEDAVDELARQVRRQWDHEAGVRGLLRPEPLRVRWSPTGRRVTTTPVEVLRPTGSEAARSHGDVTEVGRLWRQLPARQLVVIGAAGAGKTSLAVLLTLDLLEERQERQEVPVLLTLAGWDPRKEHVDTWLARRLAEFYPALANRSRFGRDATVRLVDRARIVPVLDGLDEMPPPLRAAAVRALTDVAGRDRPLVLTCRAEEYQKTIAATGTPLAQAAVVEIEPLTGQQAREYLPAGQANGAQRWAPVIDHLEAHPHGPLAQALSTPLMVYLARTAYTPTDTDPAALTRFTDPTAVEEHLLQEYLPAIYGPRTPARGHPDDPPPLHHYPPDKAHQWLAFLARHLQQRNSRDLNWWHLITAVPQHELVFGLVFGLMFGPIFGLVAGLVDGVIFGLVSGLAAFLNALDYQRMGRGLVRFRIRSRILAVGLVVGLVGGLAFSLMGGLMGGLMGALMGGTVAGFESVDGNELLDPQLAFRRDRALFLTGGPVVGLVVGLLLGLSVGIVFGPVFGLMAGLMAGLVAGLLLGFGRAWFQFGMARIWLAAGGRLPWRVMRFLDDAYRRGVLRQVGATYQFRHARLQDHLANADRARRLGVAGGSPVE</sequence>
<feature type="transmembrane region" description="Helical" evidence="1">
    <location>
        <begin position="38"/>
        <end position="59"/>
    </location>
</feature>
<name>A0A1C4YMF9_9ACTN</name>
<feature type="domain" description="NACHT" evidence="2">
    <location>
        <begin position="150"/>
        <end position="306"/>
    </location>
</feature>
<feature type="transmembrane region" description="Helical" evidence="1">
    <location>
        <begin position="495"/>
        <end position="514"/>
    </location>
</feature>
<evidence type="ECO:0000259" key="2">
    <source>
        <dbReference type="Pfam" id="PF05729"/>
    </source>
</evidence>
<gene>
    <name evidence="3" type="ORF">GA0070558_15622</name>
</gene>
<protein>
    <submittedName>
        <fullName evidence="3">NACHT domain-containing protein</fullName>
    </submittedName>
</protein>
<evidence type="ECO:0000256" key="1">
    <source>
        <dbReference type="SAM" id="Phobius"/>
    </source>
</evidence>
<reference evidence="3 4" key="1">
    <citation type="submission" date="2016-06" db="EMBL/GenBank/DDBJ databases">
        <authorList>
            <person name="Kjaerup R.B."/>
            <person name="Dalgaard T.S."/>
            <person name="Juul-Madsen H.R."/>
        </authorList>
    </citation>
    <scope>NUCLEOTIDE SEQUENCE [LARGE SCALE GENOMIC DNA]</scope>
    <source>
        <strain evidence="3 4">DSM 45626</strain>
    </source>
</reference>
<dbReference type="InterPro" id="IPR027417">
    <property type="entry name" value="P-loop_NTPase"/>
</dbReference>
<feature type="transmembrane region" description="Helical" evidence="1">
    <location>
        <begin position="553"/>
        <end position="577"/>
    </location>
</feature>
<feature type="transmembrane region" description="Helical" evidence="1">
    <location>
        <begin position="7"/>
        <end position="26"/>
    </location>
</feature>
<dbReference type="AlphaFoldDB" id="A0A1C4YMF9"/>
<accession>A0A1C4YMF9</accession>
<proteinExistence type="predicted"/>
<dbReference type="InterPro" id="IPR007111">
    <property type="entry name" value="NACHT_NTPase"/>
</dbReference>
<keyword evidence="1" id="KW-0472">Membrane</keyword>
<keyword evidence="1" id="KW-1133">Transmembrane helix</keyword>
<feature type="transmembrane region" description="Helical" evidence="1">
    <location>
        <begin position="583"/>
        <end position="604"/>
    </location>
</feature>
<dbReference type="Pfam" id="PF05729">
    <property type="entry name" value="NACHT"/>
    <property type="match status" value="1"/>
</dbReference>
<keyword evidence="1" id="KW-0812">Transmembrane</keyword>
<dbReference type="EMBL" id="FMCW01000056">
    <property type="protein sequence ID" value="SCF21935.1"/>
    <property type="molecule type" value="Genomic_DNA"/>
</dbReference>
<organism evidence="3 4">
    <name type="scientific">Micromonospora haikouensis</name>
    <dbReference type="NCBI Taxonomy" id="686309"/>
    <lineage>
        <taxon>Bacteria</taxon>
        <taxon>Bacillati</taxon>
        <taxon>Actinomycetota</taxon>
        <taxon>Actinomycetes</taxon>
        <taxon>Micromonosporales</taxon>
        <taxon>Micromonosporaceae</taxon>
        <taxon>Micromonospora</taxon>
    </lineage>
</organism>
<feature type="transmembrane region" description="Helical" evidence="1">
    <location>
        <begin position="451"/>
        <end position="474"/>
    </location>
</feature>
<dbReference type="SUPFAM" id="SSF52540">
    <property type="entry name" value="P-loop containing nucleoside triphosphate hydrolases"/>
    <property type="match status" value="1"/>
</dbReference>
<evidence type="ECO:0000313" key="4">
    <source>
        <dbReference type="Proteomes" id="UP000199375"/>
    </source>
</evidence>
<dbReference type="Proteomes" id="UP000199375">
    <property type="component" value="Unassembled WGS sequence"/>
</dbReference>
<dbReference type="Gene3D" id="3.40.50.300">
    <property type="entry name" value="P-loop containing nucleotide triphosphate hydrolases"/>
    <property type="match status" value="1"/>
</dbReference>
<evidence type="ECO:0000313" key="3">
    <source>
        <dbReference type="EMBL" id="SCF21935.1"/>
    </source>
</evidence>